<sequence>VILVYFSCRLLSVPCFLSQQICGAVKNSAAVRHIFFLSCG</sequence>
<name>A0A7I5EEA7_HAECO</name>
<evidence type="ECO:0000313" key="1">
    <source>
        <dbReference type="Proteomes" id="UP000025227"/>
    </source>
</evidence>
<accession>A0A7I5EEA7</accession>
<evidence type="ECO:0000313" key="2">
    <source>
        <dbReference type="WBParaSite" id="HCON_00182385-00001"/>
    </source>
</evidence>
<proteinExistence type="predicted"/>
<protein>
    <submittedName>
        <fullName evidence="2">Ovule protein</fullName>
    </submittedName>
</protein>
<dbReference type="WBParaSite" id="HCON_00182385-00001">
    <property type="protein sequence ID" value="HCON_00182385-00001"/>
    <property type="gene ID" value="HCON_00182385"/>
</dbReference>
<organism evidence="1 2">
    <name type="scientific">Haemonchus contortus</name>
    <name type="common">Barber pole worm</name>
    <dbReference type="NCBI Taxonomy" id="6289"/>
    <lineage>
        <taxon>Eukaryota</taxon>
        <taxon>Metazoa</taxon>
        <taxon>Ecdysozoa</taxon>
        <taxon>Nematoda</taxon>
        <taxon>Chromadorea</taxon>
        <taxon>Rhabditida</taxon>
        <taxon>Rhabditina</taxon>
        <taxon>Rhabditomorpha</taxon>
        <taxon>Strongyloidea</taxon>
        <taxon>Trichostrongylidae</taxon>
        <taxon>Haemonchus</taxon>
    </lineage>
</organism>
<dbReference type="Proteomes" id="UP000025227">
    <property type="component" value="Unplaced"/>
</dbReference>
<keyword evidence="1" id="KW-1185">Reference proteome</keyword>
<dbReference type="AlphaFoldDB" id="A0A7I5EEA7"/>
<reference evidence="2" key="1">
    <citation type="submission" date="2020-12" db="UniProtKB">
        <authorList>
            <consortium name="WormBaseParasite"/>
        </authorList>
    </citation>
    <scope>IDENTIFICATION</scope>
    <source>
        <strain evidence="2">MHco3</strain>
    </source>
</reference>